<comment type="caution">
    <text evidence="2">The sequence shown here is derived from an EMBL/GenBank/DDBJ whole genome shotgun (WGS) entry which is preliminary data.</text>
</comment>
<name>A0A512NDL5_9HYPH</name>
<dbReference type="AlphaFoldDB" id="A0A512NDL5"/>
<keyword evidence="3" id="KW-1185">Reference proteome</keyword>
<organism evidence="2 3">
    <name type="scientific">Reyranella soli</name>
    <dbReference type="NCBI Taxonomy" id="1230389"/>
    <lineage>
        <taxon>Bacteria</taxon>
        <taxon>Pseudomonadati</taxon>
        <taxon>Pseudomonadota</taxon>
        <taxon>Alphaproteobacteria</taxon>
        <taxon>Hyphomicrobiales</taxon>
        <taxon>Reyranellaceae</taxon>
        <taxon>Reyranella</taxon>
    </lineage>
</organism>
<gene>
    <name evidence="2" type="ORF">RSO01_42260</name>
</gene>
<keyword evidence="1" id="KW-0812">Transmembrane</keyword>
<reference evidence="2 3" key="1">
    <citation type="submission" date="2019-07" db="EMBL/GenBank/DDBJ databases">
        <title>Whole genome shotgun sequence of Reyranella soli NBRC 108950.</title>
        <authorList>
            <person name="Hosoyama A."/>
            <person name="Uohara A."/>
            <person name="Ohji S."/>
            <person name="Ichikawa N."/>
        </authorList>
    </citation>
    <scope>NUCLEOTIDE SEQUENCE [LARGE SCALE GENOMIC DNA]</scope>
    <source>
        <strain evidence="2 3">NBRC 108950</strain>
    </source>
</reference>
<dbReference type="Pfam" id="PF01944">
    <property type="entry name" value="SpoIIM"/>
    <property type="match status" value="1"/>
</dbReference>
<feature type="transmembrane region" description="Helical" evidence="1">
    <location>
        <begin position="240"/>
        <end position="261"/>
    </location>
</feature>
<accession>A0A512NDL5</accession>
<feature type="transmembrane region" description="Helical" evidence="1">
    <location>
        <begin position="305"/>
        <end position="324"/>
    </location>
</feature>
<feature type="transmembrane region" description="Helical" evidence="1">
    <location>
        <begin position="273"/>
        <end position="293"/>
    </location>
</feature>
<feature type="transmembrane region" description="Helical" evidence="1">
    <location>
        <begin position="108"/>
        <end position="129"/>
    </location>
</feature>
<evidence type="ECO:0000313" key="3">
    <source>
        <dbReference type="Proteomes" id="UP000321058"/>
    </source>
</evidence>
<protein>
    <submittedName>
        <fullName evidence="2">Membrane protein</fullName>
    </submittedName>
</protein>
<dbReference type="OrthoDB" id="7699993at2"/>
<dbReference type="EMBL" id="BKAJ01000074">
    <property type="protein sequence ID" value="GEP57060.1"/>
    <property type="molecule type" value="Genomic_DNA"/>
</dbReference>
<evidence type="ECO:0000256" key="1">
    <source>
        <dbReference type="SAM" id="Phobius"/>
    </source>
</evidence>
<feature type="transmembrane region" description="Helical" evidence="1">
    <location>
        <begin position="213"/>
        <end position="234"/>
    </location>
</feature>
<feature type="transmembrane region" description="Helical" evidence="1">
    <location>
        <begin position="186"/>
        <end position="206"/>
    </location>
</feature>
<dbReference type="RefSeq" id="WP_147151436.1">
    <property type="nucleotide sequence ID" value="NZ_BKAJ01000074.1"/>
</dbReference>
<keyword evidence="1" id="KW-0472">Membrane</keyword>
<dbReference type="InterPro" id="IPR002798">
    <property type="entry name" value="SpoIIM-like"/>
</dbReference>
<proteinExistence type="predicted"/>
<evidence type="ECO:0000313" key="2">
    <source>
        <dbReference type="EMBL" id="GEP57060.1"/>
    </source>
</evidence>
<dbReference type="Proteomes" id="UP000321058">
    <property type="component" value="Unassembled WGS sequence"/>
</dbReference>
<dbReference type="PANTHER" id="PTHR35337">
    <property type="entry name" value="SLR1478 PROTEIN"/>
    <property type="match status" value="1"/>
</dbReference>
<sequence length="331" mass="35520">MALELKSAQFRREREGVWRELETLVARAERHGMGSLDGDSLARLPTLYRATLSGLSVARAISLDRNLLDYLEALCARAYLCVYGVRERPSALLAAFFAWRLPAAVRGAWRAIVLAFIVILAGVLAAWFLTASDPAYYDSFIAKGVQQGRSFDASTEALRASLGGGGKDVDELGAFAAYLFSHNAQIGILSFSLGFALGVPTLALIFTNGLMLGAFLALFASRGLLVELGGWLSIHGPTEFLALILSAAAGLKIAGAVLFAGREPRLVRLARDGRDAAVIMMGAVMLFLLAGLLEGLGRQLVVGMAARYLLGWSIFAAIVAYFCMAGRERRP</sequence>
<dbReference type="PANTHER" id="PTHR35337:SF1">
    <property type="entry name" value="SLR1478 PROTEIN"/>
    <property type="match status" value="1"/>
</dbReference>
<keyword evidence="1" id="KW-1133">Transmembrane helix</keyword>